<comment type="caution">
    <text evidence="1">The sequence shown here is derived from an EMBL/GenBank/DDBJ whole genome shotgun (WGS) entry which is preliminary data.</text>
</comment>
<dbReference type="InterPro" id="IPR011989">
    <property type="entry name" value="ARM-like"/>
</dbReference>
<accession>A0AA45WPM6</accession>
<dbReference type="RefSeq" id="WP_284724319.1">
    <property type="nucleotide sequence ID" value="NZ_FXTU01000004.1"/>
</dbReference>
<evidence type="ECO:0000313" key="2">
    <source>
        <dbReference type="Proteomes" id="UP001157946"/>
    </source>
</evidence>
<evidence type="ECO:0008006" key="3">
    <source>
        <dbReference type="Google" id="ProtNLM"/>
    </source>
</evidence>
<dbReference type="AlphaFoldDB" id="A0AA45WPM6"/>
<proteinExistence type="predicted"/>
<protein>
    <recommendedName>
        <fullName evidence="3">HEAT repeat domain-containing protein</fullName>
    </recommendedName>
</protein>
<evidence type="ECO:0000313" key="1">
    <source>
        <dbReference type="EMBL" id="SMP21892.1"/>
    </source>
</evidence>
<dbReference type="InterPro" id="IPR016024">
    <property type="entry name" value="ARM-type_fold"/>
</dbReference>
<organism evidence="1 2">
    <name type="scientific">Laceyella tengchongensis</name>
    <dbReference type="NCBI Taxonomy" id="574699"/>
    <lineage>
        <taxon>Bacteria</taxon>
        <taxon>Bacillati</taxon>
        <taxon>Bacillota</taxon>
        <taxon>Bacilli</taxon>
        <taxon>Bacillales</taxon>
        <taxon>Thermoactinomycetaceae</taxon>
        <taxon>Laceyella</taxon>
    </lineage>
</organism>
<dbReference type="Gene3D" id="1.25.10.10">
    <property type="entry name" value="Leucine-rich Repeat Variant"/>
    <property type="match status" value="1"/>
</dbReference>
<dbReference type="SUPFAM" id="SSF48371">
    <property type="entry name" value="ARM repeat"/>
    <property type="match status" value="1"/>
</dbReference>
<dbReference type="EMBL" id="FXTU01000004">
    <property type="protein sequence ID" value="SMP21892.1"/>
    <property type="molecule type" value="Genomic_DNA"/>
</dbReference>
<gene>
    <name evidence="1" type="ORF">SAMN06265361_1046</name>
</gene>
<name>A0AA45WPM6_9BACL</name>
<keyword evidence="2" id="KW-1185">Reference proteome</keyword>
<reference evidence="1" key="1">
    <citation type="submission" date="2017-05" db="EMBL/GenBank/DDBJ databases">
        <authorList>
            <person name="Varghese N."/>
            <person name="Submissions S."/>
        </authorList>
    </citation>
    <scope>NUCLEOTIDE SEQUENCE</scope>
    <source>
        <strain evidence="1">DSM 45262</strain>
    </source>
</reference>
<sequence length="351" mass="40647">MTALLHELKQIALEVEAGVSEERRREWIEELSLKCGEWMGHADAEVRWTAASILYWLGIDAEYTGDLLEVRKEALRVLHEHPLFCNPVAEALLSGWDELDWGALHHAFGTAEDVPIHLKAMCAEDERLRERGLTRLVDHVRHQGGYCQALPYALRFLLRLLAEEYPYPDTQKEIIGVLLTRFVDDEAIVYGKAGQVLREGMILYLPYLNHEELVVQDQVITLLGKVGKDHPLAHRALMDIIERSPWEYQQSLALYAFGHLRHWSPEHEQLVHDWLSFHPSRDWQRDAAAALIFYHGGKGPAAAWQNILDYFLHYGHESSPSDQLFINWWTNYTRESLPTDLEEIIYRISDL</sequence>
<dbReference type="Proteomes" id="UP001157946">
    <property type="component" value="Unassembled WGS sequence"/>
</dbReference>